<evidence type="ECO:0000259" key="1">
    <source>
        <dbReference type="Pfam" id="PF13672"/>
    </source>
</evidence>
<dbReference type="AlphaFoldDB" id="D1PS08"/>
<dbReference type="InterPro" id="IPR036457">
    <property type="entry name" value="PPM-type-like_dom_sf"/>
</dbReference>
<sequence>MTENFAAYVSQKDGVAVKQKILGCVRDCLHQLSGRLSCKMEDLASTLLVAAVNEEHFILAHIGDGVIGYLKDDELHVASHPDNGEFANTTVFTTSPSALSSMRLFKGKVASIDGIVLMSDGTEMSLYDKAHRTLAPILKRIMQMSIYLPADKLHELLLRSFEELITQNTTDDCSIAILTNDRDCFHGFCSLPTTRQKEILCLSSRASTVRLHRYCEILQLLQDKHTLRQVSLHIHLKPRHTLRHLRRLLSLHLIERQGAYYKSILILKDT</sequence>
<keyword evidence="3" id="KW-1185">Reference proteome</keyword>
<evidence type="ECO:0000313" key="3">
    <source>
        <dbReference type="Proteomes" id="UP000003438"/>
    </source>
</evidence>
<evidence type="ECO:0000313" key="2">
    <source>
        <dbReference type="EMBL" id="EFB74536.1"/>
    </source>
</evidence>
<dbReference type="Gene3D" id="3.60.40.10">
    <property type="entry name" value="PPM-type phosphatase domain"/>
    <property type="match status" value="1"/>
</dbReference>
<reference evidence="2" key="1">
    <citation type="submission" date="2009-12" db="EMBL/GenBank/DDBJ databases">
        <authorList>
            <person name="Weinstock G."/>
            <person name="Sodergren E."/>
            <person name="Clifton S."/>
            <person name="Fulton L."/>
            <person name="Fulton B."/>
            <person name="Courtney L."/>
            <person name="Fronick C."/>
            <person name="Harrison M."/>
            <person name="Strong C."/>
            <person name="Farmer C."/>
            <person name="Delahaunty K."/>
            <person name="Markovic C."/>
            <person name="Hall O."/>
            <person name="Minx P."/>
            <person name="Tomlinson C."/>
            <person name="Mitreva M."/>
            <person name="Nelson J."/>
            <person name="Hou S."/>
            <person name="Wollam A."/>
            <person name="Pepin K.H."/>
            <person name="Johnson M."/>
            <person name="Bhonagiri V."/>
            <person name="Nash W.E."/>
            <person name="Warren W."/>
            <person name="Chinwalla A."/>
            <person name="Mardis E.R."/>
            <person name="Wilson R.K."/>
        </authorList>
    </citation>
    <scope>NUCLEOTIDE SEQUENCE [LARGE SCALE GENOMIC DNA]</scope>
    <source>
        <strain evidence="2">DSM 15176</strain>
    </source>
</reference>
<accession>D1PS08</accession>
<organism evidence="2 3">
    <name type="scientific">Subdoligranulum variabile DSM 15176</name>
    <dbReference type="NCBI Taxonomy" id="411471"/>
    <lineage>
        <taxon>Bacteria</taxon>
        <taxon>Bacillati</taxon>
        <taxon>Bacillota</taxon>
        <taxon>Clostridia</taxon>
        <taxon>Eubacteriales</taxon>
        <taxon>Oscillospiraceae</taxon>
        <taxon>Subdoligranulum</taxon>
    </lineage>
</organism>
<name>D1PS08_9FIRM</name>
<comment type="caution">
    <text evidence="2">The sequence shown here is derived from an EMBL/GenBank/DDBJ whole genome shotgun (WGS) entry which is preliminary data.</text>
</comment>
<dbReference type="Proteomes" id="UP000003438">
    <property type="component" value="Unassembled WGS sequence"/>
</dbReference>
<feature type="domain" description="PPM-type phosphatase" evidence="1">
    <location>
        <begin position="23"/>
        <end position="144"/>
    </location>
</feature>
<dbReference type="HOGENOM" id="CLU_066842_0_0_9"/>
<protein>
    <recommendedName>
        <fullName evidence="1">PPM-type phosphatase domain-containing protein</fullName>
    </recommendedName>
</protein>
<dbReference type="Pfam" id="PF13672">
    <property type="entry name" value="PP2C_2"/>
    <property type="match status" value="1"/>
</dbReference>
<gene>
    <name evidence="2" type="ORF">SUBVAR_07191</name>
</gene>
<dbReference type="eggNOG" id="COG0631">
    <property type="taxonomic scope" value="Bacteria"/>
</dbReference>
<dbReference type="EMBL" id="ACBY02000068">
    <property type="protein sequence ID" value="EFB74536.1"/>
    <property type="molecule type" value="Genomic_DNA"/>
</dbReference>
<dbReference type="STRING" id="411471.SUBVAR_07191"/>
<dbReference type="SUPFAM" id="SSF81606">
    <property type="entry name" value="PP2C-like"/>
    <property type="match status" value="1"/>
</dbReference>
<proteinExistence type="predicted"/>
<dbReference type="InterPro" id="IPR001932">
    <property type="entry name" value="PPM-type_phosphatase-like_dom"/>
</dbReference>